<dbReference type="AlphaFoldDB" id="A0A834D8W5"/>
<dbReference type="EMBL" id="JABVXQ010000015">
    <property type="protein sequence ID" value="KAF6075010.1"/>
    <property type="molecule type" value="Genomic_DNA"/>
</dbReference>
<evidence type="ECO:0000313" key="1">
    <source>
        <dbReference type="EMBL" id="KAF6075010.1"/>
    </source>
</evidence>
<organism evidence="1 2">
    <name type="scientific">Phyllostomus discolor</name>
    <name type="common">pale spear-nosed bat</name>
    <dbReference type="NCBI Taxonomy" id="89673"/>
    <lineage>
        <taxon>Eukaryota</taxon>
        <taxon>Metazoa</taxon>
        <taxon>Chordata</taxon>
        <taxon>Craniata</taxon>
        <taxon>Vertebrata</taxon>
        <taxon>Euteleostomi</taxon>
        <taxon>Mammalia</taxon>
        <taxon>Eutheria</taxon>
        <taxon>Laurasiatheria</taxon>
        <taxon>Chiroptera</taxon>
        <taxon>Yangochiroptera</taxon>
        <taxon>Phyllostomidae</taxon>
        <taxon>Phyllostominae</taxon>
        <taxon>Phyllostomus</taxon>
    </lineage>
</organism>
<sequence length="179" mass="19064">MRTENGPLCVSAHSVCHPAKCVPEGGPCDGSLGFGGVRPLVSWEPIRRRQVSGTTIEQHPRPPGSGAGDAQAVRVVRAAWQASSFKVLPADSAGRRAPEGEHGTRHVSTVVLGQSRPSGADICENALVCLKIQDVRLSGWAVARAVKERTKQRRCREEKFLFSLSPGRARAGCGGVPRP</sequence>
<name>A0A834D8W5_9CHIR</name>
<evidence type="ECO:0000313" key="2">
    <source>
        <dbReference type="Proteomes" id="UP000664940"/>
    </source>
</evidence>
<dbReference type="Proteomes" id="UP000664940">
    <property type="component" value="Unassembled WGS sequence"/>
</dbReference>
<accession>A0A834D8W5</accession>
<comment type="caution">
    <text evidence="1">The sequence shown here is derived from an EMBL/GenBank/DDBJ whole genome shotgun (WGS) entry which is preliminary data.</text>
</comment>
<proteinExistence type="predicted"/>
<reference evidence="1 2" key="1">
    <citation type="journal article" date="2020" name="Nature">
        <title>Six reference-quality genomes reveal evolution of bat adaptations.</title>
        <authorList>
            <person name="Jebb D."/>
            <person name="Huang Z."/>
            <person name="Pippel M."/>
            <person name="Hughes G.M."/>
            <person name="Lavrichenko K."/>
            <person name="Devanna P."/>
            <person name="Winkler S."/>
            <person name="Jermiin L.S."/>
            <person name="Skirmuntt E.C."/>
            <person name="Katzourakis A."/>
            <person name="Burkitt-Gray L."/>
            <person name="Ray D.A."/>
            <person name="Sullivan K.A.M."/>
            <person name="Roscito J.G."/>
            <person name="Kirilenko B.M."/>
            <person name="Davalos L.M."/>
            <person name="Corthals A.P."/>
            <person name="Power M.L."/>
            <person name="Jones G."/>
            <person name="Ransome R.D."/>
            <person name="Dechmann D.K.N."/>
            <person name="Locatelli A.G."/>
            <person name="Puechmaille S.J."/>
            <person name="Fedrigo O."/>
            <person name="Jarvis E.D."/>
            <person name="Hiller M."/>
            <person name="Vernes S.C."/>
            <person name="Myers E.W."/>
            <person name="Teeling E.C."/>
        </authorList>
    </citation>
    <scope>NUCLEOTIDE SEQUENCE [LARGE SCALE GENOMIC DNA]</scope>
    <source>
        <strain evidence="1">Bat1K_MPI-CBG_1</strain>
    </source>
</reference>
<gene>
    <name evidence="1" type="ORF">HJG60_009411</name>
</gene>
<protein>
    <submittedName>
        <fullName evidence="1">Uncharacterized protein</fullName>
    </submittedName>
</protein>